<reference evidence="1" key="1">
    <citation type="submission" date="2024-03" db="EMBL/GenBank/DDBJ databases">
        <title>Whole genome sequecning of epiphytes from Marcgravia umbellata leaves.</title>
        <authorList>
            <person name="Kumar G."/>
            <person name="Savka M.A."/>
        </authorList>
    </citation>
    <scope>NUCLEOTIDE SEQUENCE</scope>
    <source>
        <strain evidence="1">RIT_BL5</strain>
    </source>
</reference>
<gene>
    <name evidence="1" type="ORF">WKI47_10525</name>
</gene>
<evidence type="ECO:0000313" key="2">
    <source>
        <dbReference type="Proteomes" id="UP001380953"/>
    </source>
</evidence>
<evidence type="ECO:0000313" key="1">
    <source>
        <dbReference type="EMBL" id="MEJ8304326.1"/>
    </source>
</evidence>
<accession>A0ACC6PBM9</accession>
<dbReference type="EMBL" id="JBBKAR010000033">
    <property type="protein sequence ID" value="MEJ8304326.1"/>
    <property type="molecule type" value="Genomic_DNA"/>
</dbReference>
<organism evidence="1 2">
    <name type="scientific">Saccharibacillus sacchari</name>
    <dbReference type="NCBI Taxonomy" id="456493"/>
    <lineage>
        <taxon>Bacteria</taxon>
        <taxon>Bacillati</taxon>
        <taxon>Bacillota</taxon>
        <taxon>Bacilli</taxon>
        <taxon>Bacillales</taxon>
        <taxon>Paenibacillaceae</taxon>
        <taxon>Saccharibacillus</taxon>
    </lineage>
</organism>
<protein>
    <submittedName>
        <fullName evidence="1">Uncharacterized protein</fullName>
    </submittedName>
</protein>
<proteinExistence type="predicted"/>
<comment type="caution">
    <text evidence="1">The sequence shown here is derived from an EMBL/GenBank/DDBJ whole genome shotgun (WGS) entry which is preliminary data.</text>
</comment>
<keyword evidence="2" id="KW-1185">Reference proteome</keyword>
<name>A0ACC6PBM9_9BACL</name>
<dbReference type="Proteomes" id="UP001380953">
    <property type="component" value="Unassembled WGS sequence"/>
</dbReference>
<sequence>MEVATPNLLYQILKEIQWGKDPTSLSLGVDQKKFTQALLEVDQAGYASNISFLQTNNGAAIPFAEYSRLRPAGMEFIKSYEHGVR</sequence>